<sequence>MSGSPGTLHFTRTSDTGQVPPRAESCSPGRCGREGWSRVLTRLPALRPRGGGSVPGPPWRDSRGPPRSVRSRPAHPSPPVPPEQTPWAPPSRPGANHALHPPPRCFWPRPLQSWPGALPSWG</sequence>
<dbReference type="EMBL" id="JACASE010000001">
    <property type="protein sequence ID" value="KAF6505841.1"/>
    <property type="molecule type" value="Genomic_DNA"/>
</dbReference>
<evidence type="ECO:0000313" key="2">
    <source>
        <dbReference type="EMBL" id="KAF6505841.1"/>
    </source>
</evidence>
<evidence type="ECO:0000256" key="1">
    <source>
        <dbReference type="SAM" id="MobiDB-lite"/>
    </source>
</evidence>
<accession>A0A7J8KAN3</accession>
<feature type="compositionally biased region" description="Polar residues" evidence="1">
    <location>
        <begin position="1"/>
        <end position="17"/>
    </location>
</feature>
<protein>
    <submittedName>
        <fullName evidence="2">Uncharacterized protein</fullName>
    </submittedName>
</protein>
<dbReference type="AlphaFoldDB" id="A0A7J8KAN3"/>
<name>A0A7J8KAN3_ROUAE</name>
<proteinExistence type="predicted"/>
<feature type="region of interest" description="Disordered" evidence="1">
    <location>
        <begin position="1"/>
        <end position="109"/>
    </location>
</feature>
<organism evidence="2 3">
    <name type="scientific">Rousettus aegyptiacus</name>
    <name type="common">Egyptian fruit bat</name>
    <name type="synonym">Pteropus aegyptiacus</name>
    <dbReference type="NCBI Taxonomy" id="9407"/>
    <lineage>
        <taxon>Eukaryota</taxon>
        <taxon>Metazoa</taxon>
        <taxon>Chordata</taxon>
        <taxon>Craniata</taxon>
        <taxon>Vertebrata</taxon>
        <taxon>Euteleostomi</taxon>
        <taxon>Mammalia</taxon>
        <taxon>Eutheria</taxon>
        <taxon>Laurasiatheria</taxon>
        <taxon>Chiroptera</taxon>
        <taxon>Yinpterochiroptera</taxon>
        <taxon>Pteropodoidea</taxon>
        <taxon>Pteropodidae</taxon>
        <taxon>Rousettinae</taxon>
        <taxon>Rousettus</taxon>
    </lineage>
</organism>
<comment type="caution">
    <text evidence="2">The sequence shown here is derived from an EMBL/GenBank/DDBJ whole genome shotgun (WGS) entry which is preliminary data.</text>
</comment>
<keyword evidence="3" id="KW-1185">Reference proteome</keyword>
<dbReference type="Proteomes" id="UP000593571">
    <property type="component" value="Unassembled WGS sequence"/>
</dbReference>
<gene>
    <name evidence="2" type="ORF">HJG63_007734</name>
</gene>
<feature type="compositionally biased region" description="Pro residues" evidence="1">
    <location>
        <begin position="75"/>
        <end position="92"/>
    </location>
</feature>
<evidence type="ECO:0000313" key="3">
    <source>
        <dbReference type="Proteomes" id="UP000593571"/>
    </source>
</evidence>
<reference evidence="2 3" key="1">
    <citation type="journal article" date="2020" name="Nature">
        <title>Six reference-quality genomes reveal evolution of bat adaptations.</title>
        <authorList>
            <person name="Jebb D."/>
            <person name="Huang Z."/>
            <person name="Pippel M."/>
            <person name="Hughes G.M."/>
            <person name="Lavrichenko K."/>
            <person name="Devanna P."/>
            <person name="Winkler S."/>
            <person name="Jermiin L.S."/>
            <person name="Skirmuntt E.C."/>
            <person name="Katzourakis A."/>
            <person name="Burkitt-Gray L."/>
            <person name="Ray D.A."/>
            <person name="Sullivan K.A.M."/>
            <person name="Roscito J.G."/>
            <person name="Kirilenko B.M."/>
            <person name="Davalos L.M."/>
            <person name="Corthals A.P."/>
            <person name="Power M.L."/>
            <person name="Jones G."/>
            <person name="Ransome R.D."/>
            <person name="Dechmann D.K.N."/>
            <person name="Locatelli A.G."/>
            <person name="Puechmaille S.J."/>
            <person name="Fedrigo O."/>
            <person name="Jarvis E.D."/>
            <person name="Hiller M."/>
            <person name="Vernes S.C."/>
            <person name="Myers E.W."/>
            <person name="Teeling E.C."/>
        </authorList>
    </citation>
    <scope>NUCLEOTIDE SEQUENCE [LARGE SCALE GENOMIC DNA]</scope>
    <source>
        <strain evidence="2">MRouAeg1</strain>
        <tissue evidence="2">Muscle</tissue>
    </source>
</reference>